<keyword evidence="3" id="KW-0511">Multifunctional enzyme</keyword>
<dbReference type="GO" id="GO:0016301">
    <property type="term" value="F:kinase activity"/>
    <property type="evidence" value="ECO:0007669"/>
    <property type="project" value="UniProtKB-KW"/>
</dbReference>
<organism evidence="7 8">
    <name type="scientific">Streptomyces racemochromogenes</name>
    <dbReference type="NCBI Taxonomy" id="67353"/>
    <lineage>
        <taxon>Bacteria</taxon>
        <taxon>Bacillati</taxon>
        <taxon>Actinomycetota</taxon>
        <taxon>Actinomycetes</taxon>
        <taxon>Kitasatosporales</taxon>
        <taxon>Streptomycetaceae</taxon>
        <taxon>Streptomyces</taxon>
    </lineage>
</organism>
<dbReference type="EMBL" id="JBBDHD010000226">
    <property type="protein sequence ID" value="MFH7600423.1"/>
    <property type="molecule type" value="Genomic_DNA"/>
</dbReference>
<evidence type="ECO:0000259" key="6">
    <source>
        <dbReference type="Pfam" id="PF01467"/>
    </source>
</evidence>
<feature type="domain" description="Carbohydrate kinase PfkB" evidence="5">
    <location>
        <begin position="173"/>
        <end position="293"/>
    </location>
</feature>
<dbReference type="InterPro" id="IPR004821">
    <property type="entry name" value="Cyt_trans-like"/>
</dbReference>
<dbReference type="Pfam" id="PF01467">
    <property type="entry name" value="CTP_transf_like"/>
    <property type="match status" value="1"/>
</dbReference>
<evidence type="ECO:0000313" key="8">
    <source>
        <dbReference type="Proteomes" id="UP001610631"/>
    </source>
</evidence>
<dbReference type="Gene3D" id="3.40.1190.20">
    <property type="match status" value="1"/>
</dbReference>
<dbReference type="NCBIfam" id="TIGR00125">
    <property type="entry name" value="cyt_tran_rel"/>
    <property type="match status" value="1"/>
</dbReference>
<dbReference type="PANTHER" id="PTHR43793">
    <property type="entry name" value="FAD SYNTHASE"/>
    <property type="match status" value="1"/>
</dbReference>
<dbReference type="SUPFAM" id="SSF52374">
    <property type="entry name" value="Nucleotidylyl transferase"/>
    <property type="match status" value="1"/>
</dbReference>
<dbReference type="Gene3D" id="3.40.50.620">
    <property type="entry name" value="HUPs"/>
    <property type="match status" value="1"/>
</dbReference>
<keyword evidence="1" id="KW-0808">Transferase</keyword>
<evidence type="ECO:0000256" key="1">
    <source>
        <dbReference type="ARBA" id="ARBA00022679"/>
    </source>
</evidence>
<accession>A0ABW7PPR3</accession>
<keyword evidence="2" id="KW-0548">Nucleotidyltransferase</keyword>
<dbReference type="InterPro" id="IPR029056">
    <property type="entry name" value="Ribokinase-like"/>
</dbReference>
<keyword evidence="4" id="KW-0119">Carbohydrate metabolism</keyword>
<dbReference type="Pfam" id="PF00294">
    <property type="entry name" value="PfkB"/>
    <property type="match status" value="1"/>
</dbReference>
<dbReference type="Proteomes" id="UP001610631">
    <property type="component" value="Unassembled WGS sequence"/>
</dbReference>
<dbReference type="RefSeq" id="WP_395513995.1">
    <property type="nucleotide sequence ID" value="NZ_JBBDHD010000226.1"/>
</dbReference>
<keyword evidence="8" id="KW-1185">Reference proteome</keyword>
<evidence type="ECO:0000313" key="7">
    <source>
        <dbReference type="EMBL" id="MFH7600423.1"/>
    </source>
</evidence>
<dbReference type="InterPro" id="IPR014729">
    <property type="entry name" value="Rossmann-like_a/b/a_fold"/>
</dbReference>
<name>A0ABW7PPR3_9ACTN</name>
<dbReference type="PANTHER" id="PTHR43793:SF2">
    <property type="entry name" value="BIFUNCTIONAL PROTEIN HLDE"/>
    <property type="match status" value="1"/>
</dbReference>
<evidence type="ECO:0000256" key="4">
    <source>
        <dbReference type="ARBA" id="ARBA00023277"/>
    </source>
</evidence>
<evidence type="ECO:0000259" key="5">
    <source>
        <dbReference type="Pfam" id="PF00294"/>
    </source>
</evidence>
<proteinExistence type="predicted"/>
<comment type="caution">
    <text evidence="7">The sequence shown here is derived from an EMBL/GenBank/DDBJ whole genome shotgun (WGS) entry which is preliminary data.</text>
</comment>
<keyword evidence="7" id="KW-0418">Kinase</keyword>
<sequence>MRTSGPLVVVGDVLLDRDITGVADRLAPDAPAPVVDVTGDRFRPGGAGLAAVLAARSGRAVVLVTALGRDAASRRVRRALRGRVTLVELPLDGSLPVKTRVLAGGRPLVRIDRGGGRAGAATAECARALTAARTVLVADYGRGAADALRPLLEGAARRGAVVWDPHPRGGPPVPGARLVTPNAAEARALCPGDDGAGSLGAYARRGALLAARWRAASVVVTLGERGALLTRPYAEAPLLVPAPFRAVGDTCGAGDCFAAHAAAALADGALPEEAVRHAVTGATAFVAAGGASAAALWGGGPGAVPARAGAAAGLGEALALAGEVRSRGGTVVATGGCFDLLHAGHVGLLESARRIGDCLIVCVNSDASVAGLKGPGRPLTPLADRMRVLGALGSVDAVVAFEERTPSALLALLRPDVWVKGGDYAVDDLPEAAQMGAWGGQAVVLPYLDGRSTTSLAHRAAASAGAPPATAGPAAP</sequence>
<dbReference type="InterPro" id="IPR050385">
    <property type="entry name" value="Archaeal_FAD_synthase"/>
</dbReference>
<dbReference type="SUPFAM" id="SSF53613">
    <property type="entry name" value="Ribokinase-like"/>
    <property type="match status" value="1"/>
</dbReference>
<gene>
    <name evidence="7" type="ORF">WDV06_35785</name>
</gene>
<protein>
    <submittedName>
        <fullName evidence="7">PfkB family carbohydrate kinase</fullName>
    </submittedName>
</protein>
<reference evidence="7 8" key="1">
    <citation type="submission" date="2024-03" db="EMBL/GenBank/DDBJ databases">
        <title>Whole genome sequencing of Streptomyces racemochromogenes, to identify antimicrobial biosynthetic gene clusters.</title>
        <authorList>
            <person name="Suryawanshi P."/>
            <person name="Krishnaraj P.U."/>
            <person name="Arun Y.P."/>
            <person name="Suryawanshi M.P."/>
            <person name="Rakshit O."/>
        </authorList>
    </citation>
    <scope>NUCLEOTIDE SEQUENCE [LARGE SCALE GENOMIC DNA]</scope>
    <source>
        <strain evidence="7 8">AUDT626</strain>
    </source>
</reference>
<evidence type="ECO:0000256" key="2">
    <source>
        <dbReference type="ARBA" id="ARBA00022695"/>
    </source>
</evidence>
<dbReference type="InterPro" id="IPR011611">
    <property type="entry name" value="PfkB_dom"/>
</dbReference>
<evidence type="ECO:0000256" key="3">
    <source>
        <dbReference type="ARBA" id="ARBA00023268"/>
    </source>
</evidence>
<feature type="domain" description="Cytidyltransferase-like" evidence="6">
    <location>
        <begin position="334"/>
        <end position="428"/>
    </location>
</feature>